<keyword evidence="12" id="KW-0807">Transducer</keyword>
<organism evidence="15 16">
    <name type="scientific">Hymenochirus boettgeri</name>
    <name type="common">Congo dwarf clawed frog</name>
    <dbReference type="NCBI Taxonomy" id="247094"/>
    <lineage>
        <taxon>Eukaryota</taxon>
        <taxon>Metazoa</taxon>
        <taxon>Chordata</taxon>
        <taxon>Craniata</taxon>
        <taxon>Vertebrata</taxon>
        <taxon>Euteleostomi</taxon>
        <taxon>Amphibia</taxon>
        <taxon>Batrachia</taxon>
        <taxon>Anura</taxon>
        <taxon>Pipoidea</taxon>
        <taxon>Pipidae</taxon>
        <taxon>Pipinae</taxon>
        <taxon>Hymenochirus</taxon>
    </lineage>
</organism>
<dbReference type="PANTHER" id="PTHR24242:SF398">
    <property type="entry name" value="OLFACTORY RECEPTOR 11L1-LIKE"/>
    <property type="match status" value="1"/>
</dbReference>
<dbReference type="EMBL" id="JAACNH010000229">
    <property type="protein sequence ID" value="KAG8431363.1"/>
    <property type="molecule type" value="Genomic_DNA"/>
</dbReference>
<evidence type="ECO:0000256" key="8">
    <source>
        <dbReference type="ARBA" id="ARBA00023136"/>
    </source>
</evidence>
<keyword evidence="6 13" id="KW-1133">Transmembrane helix</keyword>
<proteinExistence type="predicted"/>
<evidence type="ECO:0000256" key="11">
    <source>
        <dbReference type="ARBA" id="ARBA00023180"/>
    </source>
</evidence>
<dbReference type="PRINTS" id="PR00245">
    <property type="entry name" value="OLFACTORYR"/>
</dbReference>
<dbReference type="InterPro" id="IPR000725">
    <property type="entry name" value="Olfact_rcpt"/>
</dbReference>
<dbReference type="InterPro" id="IPR000276">
    <property type="entry name" value="GPCR_Rhodpsn"/>
</dbReference>
<keyword evidence="11" id="KW-0325">Glycoprotein</keyword>
<evidence type="ECO:0000259" key="14">
    <source>
        <dbReference type="PROSITE" id="PS50262"/>
    </source>
</evidence>
<evidence type="ECO:0000256" key="6">
    <source>
        <dbReference type="ARBA" id="ARBA00022989"/>
    </source>
</evidence>
<dbReference type="GO" id="GO:0004984">
    <property type="term" value="F:olfactory receptor activity"/>
    <property type="evidence" value="ECO:0007669"/>
    <property type="project" value="InterPro"/>
</dbReference>
<dbReference type="AlphaFoldDB" id="A0A8T2IHN4"/>
<keyword evidence="8 13" id="KW-0472">Membrane</keyword>
<keyword evidence="9" id="KW-1015">Disulfide bond</keyword>
<evidence type="ECO:0000256" key="9">
    <source>
        <dbReference type="ARBA" id="ARBA00023157"/>
    </source>
</evidence>
<comment type="subcellular location">
    <subcellularLocation>
        <location evidence="1">Cell membrane</location>
        <topology evidence="1">Multi-pass membrane protein</topology>
    </subcellularLocation>
</comment>
<evidence type="ECO:0000256" key="2">
    <source>
        <dbReference type="ARBA" id="ARBA00022475"/>
    </source>
</evidence>
<name>A0A8T2IHN4_9PIPI</name>
<evidence type="ECO:0000256" key="5">
    <source>
        <dbReference type="ARBA" id="ARBA00022725"/>
    </source>
</evidence>
<dbReference type="SUPFAM" id="SSF81321">
    <property type="entry name" value="Family A G protein-coupled receptor-like"/>
    <property type="match status" value="1"/>
</dbReference>
<dbReference type="GO" id="GO:0004930">
    <property type="term" value="F:G protein-coupled receptor activity"/>
    <property type="evidence" value="ECO:0007669"/>
    <property type="project" value="UniProtKB-KW"/>
</dbReference>
<feature type="transmembrane region" description="Helical" evidence="13">
    <location>
        <begin position="100"/>
        <end position="119"/>
    </location>
</feature>
<keyword evidence="7" id="KW-0297">G-protein coupled receptor</keyword>
<accession>A0A8T2IHN4</accession>
<sequence>MNSNHTIVTEIVLLGFQNLHNLKVPLFLLFLLIYILTVCENVLIIVLVSTSRILQSPMYFFLQHLSLCDLLQSTNIAPILLQTFVDDGATISLAGCLTQFYFFGGSGASQCLLLALMAYDRYLAICHPLRYNSIMNHRACVRSILITLVVGFSLTLVNVNAVATLRFCEQNTINHFFCDFYPLLELSCSDISFVQTEVTIQCAPLVLFPFILIVVSYIYIAQAILKIISNANRKKAFSTCSSHLAVVSIFYGTLSGVYVVPFRRQSLTISKVLSLLYTVVIPFINPMIYSLRNNELKGALKKTN</sequence>
<dbReference type="PANTHER" id="PTHR24242">
    <property type="entry name" value="G-PROTEIN COUPLED RECEPTOR"/>
    <property type="match status" value="1"/>
</dbReference>
<feature type="transmembrane region" description="Helical" evidence="13">
    <location>
        <begin position="139"/>
        <end position="157"/>
    </location>
</feature>
<protein>
    <recommendedName>
        <fullName evidence="14">G-protein coupled receptors family 1 profile domain-containing protein</fullName>
    </recommendedName>
</protein>
<dbReference type="OrthoDB" id="9444602at2759"/>
<keyword evidence="2" id="KW-1003">Cell membrane</keyword>
<evidence type="ECO:0000256" key="3">
    <source>
        <dbReference type="ARBA" id="ARBA00022606"/>
    </source>
</evidence>
<feature type="transmembrane region" description="Helical" evidence="13">
    <location>
        <begin position="272"/>
        <end position="291"/>
    </location>
</feature>
<feature type="domain" description="G-protein coupled receptors family 1 profile" evidence="14">
    <location>
        <begin position="40"/>
        <end position="289"/>
    </location>
</feature>
<evidence type="ECO:0000256" key="12">
    <source>
        <dbReference type="ARBA" id="ARBA00023224"/>
    </source>
</evidence>
<keyword evidence="10" id="KW-0675">Receptor</keyword>
<evidence type="ECO:0000313" key="15">
    <source>
        <dbReference type="EMBL" id="KAG8431363.1"/>
    </source>
</evidence>
<evidence type="ECO:0000256" key="13">
    <source>
        <dbReference type="SAM" id="Phobius"/>
    </source>
</evidence>
<dbReference type="Proteomes" id="UP000812440">
    <property type="component" value="Unassembled WGS sequence"/>
</dbReference>
<evidence type="ECO:0000256" key="4">
    <source>
        <dbReference type="ARBA" id="ARBA00022692"/>
    </source>
</evidence>
<feature type="transmembrane region" description="Helical" evidence="13">
    <location>
        <begin position="26"/>
        <end position="48"/>
    </location>
</feature>
<dbReference type="InterPro" id="IPR050939">
    <property type="entry name" value="Olfactory_GPCR1"/>
</dbReference>
<gene>
    <name evidence="15" type="ORF">GDO86_018958</name>
</gene>
<keyword evidence="3" id="KW-0716">Sensory transduction</keyword>
<keyword evidence="16" id="KW-1185">Reference proteome</keyword>
<evidence type="ECO:0000313" key="16">
    <source>
        <dbReference type="Proteomes" id="UP000812440"/>
    </source>
</evidence>
<dbReference type="FunFam" id="1.20.1070.10:FF:000010">
    <property type="entry name" value="Olfactory receptor"/>
    <property type="match status" value="1"/>
</dbReference>
<dbReference type="PROSITE" id="PS50262">
    <property type="entry name" value="G_PROTEIN_RECEP_F1_2"/>
    <property type="match status" value="1"/>
</dbReference>
<comment type="caution">
    <text evidence="15">The sequence shown here is derived from an EMBL/GenBank/DDBJ whole genome shotgun (WGS) entry which is preliminary data.</text>
</comment>
<evidence type="ECO:0000256" key="10">
    <source>
        <dbReference type="ARBA" id="ARBA00023170"/>
    </source>
</evidence>
<dbReference type="GO" id="GO:0005886">
    <property type="term" value="C:plasma membrane"/>
    <property type="evidence" value="ECO:0007669"/>
    <property type="project" value="UniProtKB-SubCell"/>
</dbReference>
<evidence type="ECO:0000256" key="1">
    <source>
        <dbReference type="ARBA" id="ARBA00004651"/>
    </source>
</evidence>
<feature type="transmembrane region" description="Helical" evidence="13">
    <location>
        <begin position="60"/>
        <end position="80"/>
    </location>
</feature>
<feature type="transmembrane region" description="Helical" evidence="13">
    <location>
        <begin position="206"/>
        <end position="228"/>
    </location>
</feature>
<reference evidence="15" key="1">
    <citation type="thesis" date="2020" institute="ProQuest LLC" country="789 East Eisenhower Parkway, Ann Arbor, MI, USA">
        <title>Comparative Genomics and Chromosome Evolution.</title>
        <authorList>
            <person name="Mudd A.B."/>
        </authorList>
    </citation>
    <scope>NUCLEOTIDE SEQUENCE</scope>
    <source>
        <strain evidence="15">Female2</strain>
        <tissue evidence="15">Blood</tissue>
    </source>
</reference>
<dbReference type="InterPro" id="IPR017452">
    <property type="entry name" value="GPCR_Rhodpsn_7TM"/>
</dbReference>
<dbReference type="PRINTS" id="PR00237">
    <property type="entry name" value="GPCRRHODOPSN"/>
</dbReference>
<feature type="transmembrane region" description="Helical" evidence="13">
    <location>
        <begin position="240"/>
        <end position="260"/>
    </location>
</feature>
<keyword evidence="4 13" id="KW-0812">Transmembrane</keyword>
<evidence type="ECO:0000256" key="7">
    <source>
        <dbReference type="ARBA" id="ARBA00023040"/>
    </source>
</evidence>
<keyword evidence="5" id="KW-0552">Olfaction</keyword>
<dbReference type="Pfam" id="PF13853">
    <property type="entry name" value="7tm_4"/>
    <property type="match status" value="1"/>
</dbReference>
<dbReference type="Gene3D" id="1.20.1070.10">
    <property type="entry name" value="Rhodopsin 7-helix transmembrane proteins"/>
    <property type="match status" value="1"/>
</dbReference>